<dbReference type="SMART" id="SM00257">
    <property type="entry name" value="LysM"/>
    <property type="match status" value="1"/>
</dbReference>
<dbReference type="Proteomes" id="UP000275012">
    <property type="component" value="Unassembled WGS sequence"/>
</dbReference>
<dbReference type="InterPro" id="IPR018392">
    <property type="entry name" value="LysM"/>
</dbReference>
<dbReference type="InterPro" id="IPR052196">
    <property type="entry name" value="Bact_Kbp"/>
</dbReference>
<dbReference type="AlphaFoldDB" id="A0A3M2HH91"/>
<dbReference type="PROSITE" id="PS51782">
    <property type="entry name" value="LYSM"/>
    <property type="match status" value="1"/>
</dbReference>
<protein>
    <submittedName>
        <fullName evidence="2">LysM domain-containing protein</fullName>
    </submittedName>
</protein>
<sequence>MAVDFSRVTHKLRIAFIATALTAMAGYTLAQEFRGGHPDTYVVRKGDTLWDIAARFLKKPWLWPEIWQANPQVGNPHLIYPGDVLSLAYLNRVQPGPRADAPIPAVPLSQVEPFLKDMRIYDRIDNLPYVVGLEDDRLLGIQSQSVYVRGLGPSSRSGQRFAVLRPVQTYRMGRRAGCCALVGHDQLDRAGRPILDPSYERIWSEILLAKGGRMEKLGIEMRKVNTGVITRGEAGGIEASTLMLDDKMVEVRIGDKLVPIESTAYDLQFIPHPPKRQFPYQKAQVLSVADRNIVAGPRDVVALSVGARDGVDNGTVFSMWRVGSHAVDRVQVPERSQDLVGGNNRVRLPDEFAGHVMVFRTFDKVSYGLVMDSVKPSKAGYELKHPDAPY</sequence>
<gene>
    <name evidence="2" type="ORF">EBB59_10790</name>
</gene>
<dbReference type="PANTHER" id="PTHR34700:SF4">
    <property type="entry name" value="PHAGE-LIKE ELEMENT PBSX PROTEIN XKDP"/>
    <property type="match status" value="1"/>
</dbReference>
<dbReference type="RefSeq" id="WP_122102160.1">
    <property type="nucleotide sequence ID" value="NZ_RFLY01000016.1"/>
</dbReference>
<dbReference type="Pfam" id="PF01476">
    <property type="entry name" value="LysM"/>
    <property type="match status" value="1"/>
</dbReference>
<organism evidence="2 3">
    <name type="scientific">Solilutibacter pythonis</name>
    <dbReference type="NCBI Taxonomy" id="2483112"/>
    <lineage>
        <taxon>Bacteria</taxon>
        <taxon>Pseudomonadati</taxon>
        <taxon>Pseudomonadota</taxon>
        <taxon>Gammaproteobacteria</taxon>
        <taxon>Lysobacterales</taxon>
        <taxon>Lysobacteraceae</taxon>
        <taxon>Solilutibacter</taxon>
    </lineage>
</organism>
<dbReference type="InterPro" id="IPR036779">
    <property type="entry name" value="LysM_dom_sf"/>
</dbReference>
<dbReference type="PANTHER" id="PTHR34700">
    <property type="entry name" value="POTASSIUM BINDING PROTEIN KBP"/>
    <property type="match status" value="1"/>
</dbReference>
<feature type="domain" description="LysM" evidence="1">
    <location>
        <begin position="39"/>
        <end position="87"/>
    </location>
</feature>
<dbReference type="SUPFAM" id="SSF54106">
    <property type="entry name" value="LysM domain"/>
    <property type="match status" value="1"/>
</dbReference>
<dbReference type="OrthoDB" id="9765158at2"/>
<accession>A0A3M2HH91</accession>
<reference evidence="2 3" key="1">
    <citation type="submission" date="2018-10" db="EMBL/GenBank/DDBJ databases">
        <title>Proposal of Lysobacter pythonis sp. nov. isolated from royal pythons (Python regius).</title>
        <authorList>
            <person name="Hans-Juergen B."/>
            <person name="Huptas C."/>
            <person name="Sandra B."/>
            <person name="Igor L."/>
            <person name="Joachim S."/>
            <person name="Siegfried S."/>
            <person name="Mareike W."/>
            <person name="Peter K."/>
        </authorList>
    </citation>
    <scope>NUCLEOTIDE SEQUENCE [LARGE SCALE GENOMIC DNA]</scope>
    <source>
        <strain evidence="2 3">4284/11</strain>
    </source>
</reference>
<dbReference type="EMBL" id="RFLY01000016">
    <property type="protein sequence ID" value="RMH89076.1"/>
    <property type="molecule type" value="Genomic_DNA"/>
</dbReference>
<proteinExistence type="predicted"/>
<evidence type="ECO:0000313" key="3">
    <source>
        <dbReference type="Proteomes" id="UP000275012"/>
    </source>
</evidence>
<name>A0A3M2HH91_9GAMM</name>
<comment type="caution">
    <text evidence="2">The sequence shown here is derived from an EMBL/GenBank/DDBJ whole genome shotgun (WGS) entry which is preliminary data.</text>
</comment>
<evidence type="ECO:0000313" key="2">
    <source>
        <dbReference type="EMBL" id="RMH89076.1"/>
    </source>
</evidence>
<dbReference type="Gene3D" id="3.10.350.10">
    <property type="entry name" value="LysM domain"/>
    <property type="match status" value="1"/>
</dbReference>
<evidence type="ECO:0000259" key="1">
    <source>
        <dbReference type="PROSITE" id="PS51782"/>
    </source>
</evidence>
<keyword evidence="3" id="KW-1185">Reference proteome</keyword>
<dbReference type="CDD" id="cd00118">
    <property type="entry name" value="LysM"/>
    <property type="match status" value="1"/>
</dbReference>